<sequence length="994" mass="110614">MKHTKASNATRKKTNAEDPKNDSLLADEHQTQADFHFAKYDETRSLEDLETAIKHGLLAVTTTPEHHPKRVDRRETLVLFYGKRFQRMRDVDDVKAIIKLTLSNMVGIPQGHPDLSGKYQRLATAYGFIYKKTGSLEDLEPAIKYGRLALVKAPRNYSILAGIQQGLAISYAERYKKLGHMEDLQGALKYSLLSVASTLEISSDWADSEGLGQGSTTFFSYNFRKSGGIEDLESDLEYVLSVLATTPDVNPALAERFQIVATSYIDRYKRTSMVEDLEGALKYSLLAEGATPDNHPHMASRHETLSTSYILKHGRTGEIKDLDAALNHGMAAVAATPEDSLDMSFRHQTLAVSHHEKYKMTMDMVDLEVALKYSLSAVAKSAEDHPDISGKYQTLAALYTTKYKIVGNHKDLEAALRYNLLAVDATPDSHPDMAKMQSNLARSYSEKYKKTGNVEDLHQASKLFKAALEQPTALPQDIWDIALHLTMQDEIFSTQDILNAHTTAFKTLPSLLWLGSPVINRHSILIRQDIVTFVSQAITFALQTSHTELAVEFFEQGLSITHKQELQLKNHHDNLHEYSSILSHRLHKVSSPLQGFSQTMSSAENNHTLAQKRVEVLAEIHQEPGFEDFLLPLKYPYLSSAAIHGPVIMLNANPHQTNVMIILSPSLPPVHLCLSGVLESTVRSYAEKLKKALNSFSIHSREIRHGRPHKIDNISSDESLRSVTSWLWKVIVEPIFAVLNQNGLHGARLWWCPSGPYTYLPLHAAAPIESAFIQSYIPSLQSLIQANMKATPLDDTLTAIGIVETSNNEGHWSRLPFVEKELDVVTLIFGKKAQQLKDSQATTEDVLKEIQSSSWLHIACHGHQNLENPLKSSLIVYDGKLELESILDSDLPNAKFVYLSACETAMGDSKLVNEAMHLAGGFLAAGFQGAIGTLWSMPDAYGPKVAEVVYKNILGEGDVPDVRKAAEGLHLAVQKLRRSGAPLHQWMPFIHLGI</sequence>
<feature type="region of interest" description="Disordered" evidence="1">
    <location>
        <begin position="1"/>
        <end position="24"/>
    </location>
</feature>
<evidence type="ECO:0000259" key="2">
    <source>
        <dbReference type="Pfam" id="PF12770"/>
    </source>
</evidence>
<protein>
    <submittedName>
        <fullName evidence="3">CHAT domain-containing protein</fullName>
    </submittedName>
</protein>
<dbReference type="EMBL" id="MU150321">
    <property type="protein sequence ID" value="KAF9459229.1"/>
    <property type="molecule type" value="Genomic_DNA"/>
</dbReference>
<evidence type="ECO:0000256" key="1">
    <source>
        <dbReference type="SAM" id="MobiDB-lite"/>
    </source>
</evidence>
<feature type="compositionally biased region" description="Basic residues" evidence="1">
    <location>
        <begin position="1"/>
        <end position="13"/>
    </location>
</feature>
<name>A0A9P5XY69_9AGAR</name>
<dbReference type="AlphaFoldDB" id="A0A9P5XY69"/>
<dbReference type="InterPro" id="IPR024983">
    <property type="entry name" value="CHAT_dom"/>
</dbReference>
<gene>
    <name evidence="3" type="ORF">BDZ94DRAFT_1300710</name>
</gene>
<feature type="compositionally biased region" description="Basic and acidic residues" evidence="1">
    <location>
        <begin position="14"/>
        <end position="24"/>
    </location>
</feature>
<dbReference type="InterPro" id="IPR011990">
    <property type="entry name" value="TPR-like_helical_dom_sf"/>
</dbReference>
<evidence type="ECO:0000313" key="4">
    <source>
        <dbReference type="Proteomes" id="UP000807353"/>
    </source>
</evidence>
<dbReference type="Pfam" id="PF12770">
    <property type="entry name" value="CHAT"/>
    <property type="match status" value="1"/>
</dbReference>
<feature type="domain" description="CHAT" evidence="2">
    <location>
        <begin position="724"/>
        <end position="993"/>
    </location>
</feature>
<accession>A0A9P5XY69</accession>
<dbReference type="OrthoDB" id="9991317at2759"/>
<reference evidence="3" key="1">
    <citation type="submission" date="2020-11" db="EMBL/GenBank/DDBJ databases">
        <authorList>
            <consortium name="DOE Joint Genome Institute"/>
            <person name="Ahrendt S."/>
            <person name="Riley R."/>
            <person name="Andreopoulos W."/>
            <person name="Labutti K."/>
            <person name="Pangilinan J."/>
            <person name="Ruiz-Duenas F.J."/>
            <person name="Barrasa J.M."/>
            <person name="Sanchez-Garcia M."/>
            <person name="Camarero S."/>
            <person name="Miyauchi S."/>
            <person name="Serrano A."/>
            <person name="Linde D."/>
            <person name="Babiker R."/>
            <person name="Drula E."/>
            <person name="Ayuso-Fernandez I."/>
            <person name="Pacheco R."/>
            <person name="Padilla G."/>
            <person name="Ferreira P."/>
            <person name="Barriuso J."/>
            <person name="Kellner H."/>
            <person name="Castanera R."/>
            <person name="Alfaro M."/>
            <person name="Ramirez L."/>
            <person name="Pisabarro A.G."/>
            <person name="Kuo A."/>
            <person name="Tritt A."/>
            <person name="Lipzen A."/>
            <person name="He G."/>
            <person name="Yan M."/>
            <person name="Ng V."/>
            <person name="Cullen D."/>
            <person name="Martin F."/>
            <person name="Rosso M.-N."/>
            <person name="Henrissat B."/>
            <person name="Hibbett D."/>
            <person name="Martinez A.T."/>
            <person name="Grigoriev I.V."/>
        </authorList>
    </citation>
    <scope>NUCLEOTIDE SEQUENCE</scope>
    <source>
        <strain evidence="3">CBS 247.69</strain>
    </source>
</reference>
<proteinExistence type="predicted"/>
<comment type="caution">
    <text evidence="3">The sequence shown here is derived from an EMBL/GenBank/DDBJ whole genome shotgun (WGS) entry which is preliminary data.</text>
</comment>
<dbReference type="Proteomes" id="UP000807353">
    <property type="component" value="Unassembled WGS sequence"/>
</dbReference>
<organism evidence="3 4">
    <name type="scientific">Collybia nuda</name>
    <dbReference type="NCBI Taxonomy" id="64659"/>
    <lineage>
        <taxon>Eukaryota</taxon>
        <taxon>Fungi</taxon>
        <taxon>Dikarya</taxon>
        <taxon>Basidiomycota</taxon>
        <taxon>Agaricomycotina</taxon>
        <taxon>Agaricomycetes</taxon>
        <taxon>Agaricomycetidae</taxon>
        <taxon>Agaricales</taxon>
        <taxon>Tricholomatineae</taxon>
        <taxon>Clitocybaceae</taxon>
        <taxon>Collybia</taxon>
    </lineage>
</organism>
<keyword evidence="4" id="KW-1185">Reference proteome</keyword>
<evidence type="ECO:0000313" key="3">
    <source>
        <dbReference type="EMBL" id="KAF9459229.1"/>
    </source>
</evidence>
<dbReference type="Gene3D" id="1.25.40.10">
    <property type="entry name" value="Tetratricopeptide repeat domain"/>
    <property type="match status" value="1"/>
</dbReference>